<proteinExistence type="predicted"/>
<name>A0A6J5LHG9_9CAUD</name>
<evidence type="ECO:0000259" key="1">
    <source>
        <dbReference type="Pfam" id="PF05876"/>
    </source>
</evidence>
<protein>
    <submittedName>
        <fullName evidence="2">Bacteriophage lambda, GpA</fullName>
    </submittedName>
</protein>
<dbReference type="Gene3D" id="3.40.50.300">
    <property type="entry name" value="P-loop containing nucleotide triphosphate hydrolases"/>
    <property type="match status" value="1"/>
</dbReference>
<dbReference type="GO" id="GO:0016887">
    <property type="term" value="F:ATP hydrolysis activity"/>
    <property type="evidence" value="ECO:0007669"/>
    <property type="project" value="InterPro"/>
</dbReference>
<dbReference type="InterPro" id="IPR027417">
    <property type="entry name" value="P-loop_NTPase"/>
</dbReference>
<dbReference type="EMBL" id="LR796266">
    <property type="protein sequence ID" value="CAB4132723.1"/>
    <property type="molecule type" value="Genomic_DNA"/>
</dbReference>
<feature type="domain" description="Phage terminase large subunit GpA ATPase" evidence="1">
    <location>
        <begin position="47"/>
        <end position="253"/>
    </location>
</feature>
<dbReference type="InterPro" id="IPR046453">
    <property type="entry name" value="GpA_ATPase"/>
</dbReference>
<organism evidence="2">
    <name type="scientific">uncultured Caudovirales phage</name>
    <dbReference type="NCBI Taxonomy" id="2100421"/>
    <lineage>
        <taxon>Viruses</taxon>
        <taxon>Duplodnaviria</taxon>
        <taxon>Heunggongvirae</taxon>
        <taxon>Uroviricota</taxon>
        <taxon>Caudoviricetes</taxon>
        <taxon>Peduoviridae</taxon>
        <taxon>Maltschvirus</taxon>
        <taxon>Maltschvirus maltsch</taxon>
    </lineage>
</organism>
<reference evidence="2" key="1">
    <citation type="submission" date="2020-04" db="EMBL/GenBank/DDBJ databases">
        <authorList>
            <person name="Chiriac C."/>
            <person name="Salcher M."/>
            <person name="Ghai R."/>
            <person name="Kavagutti S V."/>
        </authorList>
    </citation>
    <scope>NUCLEOTIDE SEQUENCE</scope>
</reference>
<gene>
    <name evidence="2" type="ORF">UFOVP253_59</name>
</gene>
<accession>A0A6J5LHG9</accession>
<dbReference type="Pfam" id="PF05876">
    <property type="entry name" value="GpA_ATPase"/>
    <property type="match status" value="1"/>
</dbReference>
<sequence>MNEQQIADLMTSSPLAWIDLNRFVNENQRQIEFRNHRFMIDIYADNAPDIVCIKSAQVGFSVYAILKSFHELKYEQRNILYALPTKNIVQDFVKPKVDPLIYSNKPIQASMGNDSLSQKKFGERFIYFKGGSEREAISVSADTLVIDEYDRMPDMNVVTMFDSRLQAAAEPRRRRFSNPSAVGFGVDALYKDSCKFVWMVTCASCGYMSYMDFTKESYTFGGQELVSHYVDKQREIYACGDCNAEIPDDARRGGEWFAMNPGHKRHGYWISQMMAPWVTAARIIEQEKDMDIATFHAFVLGKAYTPADMIVDREAILRANAPSNVQKVQVAMGVDQDAGGQYYCLMTPQGIFDHGYVDSWEKIEHLKLMYNALVVCDPNPYQAMPRQMSAKYSDWYMCLFKNLEGQSAVQWKDKEQVVYADRTRVIDIRANEIIHGRLLYREHAHKLEDVIAHWNNLYRTTVEKEDGKVKTDWIKKNDKQSDYPFAEVYARIGLSQLLGGMSEFLEPQSDKDTKVTNITSDGNTINVDFSDIFEDTMAEMNE</sequence>
<evidence type="ECO:0000313" key="2">
    <source>
        <dbReference type="EMBL" id="CAB4132723.1"/>
    </source>
</evidence>